<evidence type="ECO:0000259" key="3">
    <source>
        <dbReference type="PROSITE" id="PS50112"/>
    </source>
</evidence>
<organism evidence="4 5">
    <name type="scientific">Giesbergeria sinuosa</name>
    <dbReference type="NCBI Taxonomy" id="80883"/>
    <lineage>
        <taxon>Bacteria</taxon>
        <taxon>Pseudomonadati</taxon>
        <taxon>Pseudomonadota</taxon>
        <taxon>Betaproteobacteria</taxon>
        <taxon>Burkholderiales</taxon>
        <taxon>Comamonadaceae</taxon>
        <taxon>Giesbergeria</taxon>
    </lineage>
</organism>
<evidence type="ECO:0000313" key="4">
    <source>
        <dbReference type="EMBL" id="MFC4789636.1"/>
    </source>
</evidence>
<keyword evidence="2" id="KW-0812">Transmembrane</keyword>
<accession>A0ABV9QFU7</accession>
<comment type="caution">
    <text evidence="4">The sequence shown here is derived from an EMBL/GenBank/DDBJ whole genome shotgun (WGS) entry which is preliminary data.</text>
</comment>
<dbReference type="EMBL" id="JBHSHJ010000009">
    <property type="protein sequence ID" value="MFC4789636.1"/>
    <property type="molecule type" value="Genomic_DNA"/>
</dbReference>
<dbReference type="PROSITE" id="PS50112">
    <property type="entry name" value="PAS"/>
    <property type="match status" value="1"/>
</dbReference>
<reference evidence="5" key="1">
    <citation type="journal article" date="2019" name="Int. J. Syst. Evol. Microbiol.">
        <title>The Global Catalogue of Microorganisms (GCM) 10K type strain sequencing project: providing services to taxonomists for standard genome sequencing and annotation.</title>
        <authorList>
            <consortium name="The Broad Institute Genomics Platform"/>
            <consortium name="The Broad Institute Genome Sequencing Center for Infectious Disease"/>
            <person name="Wu L."/>
            <person name="Ma J."/>
        </authorList>
    </citation>
    <scope>NUCLEOTIDE SEQUENCE [LARGE SCALE GENOMIC DNA]</scope>
    <source>
        <strain evidence="5">CCUG 49452</strain>
    </source>
</reference>
<dbReference type="Pfam" id="PF00989">
    <property type="entry name" value="PAS"/>
    <property type="match status" value="1"/>
</dbReference>
<keyword evidence="5" id="KW-1185">Reference proteome</keyword>
<dbReference type="Gene3D" id="3.30.450.20">
    <property type="entry name" value="PAS domain"/>
    <property type="match status" value="1"/>
</dbReference>
<proteinExistence type="predicted"/>
<gene>
    <name evidence="4" type="ORF">ACFO6X_11660</name>
</gene>
<name>A0ABV9QFU7_9BURK</name>
<feature type="domain" description="PAS" evidence="3">
    <location>
        <begin position="326"/>
        <end position="375"/>
    </location>
</feature>
<dbReference type="Proteomes" id="UP001596001">
    <property type="component" value="Unassembled WGS sequence"/>
</dbReference>
<dbReference type="InterPro" id="IPR013767">
    <property type="entry name" value="PAS_fold"/>
</dbReference>
<feature type="coiled-coil region" evidence="1">
    <location>
        <begin position="289"/>
        <end position="316"/>
    </location>
</feature>
<dbReference type="NCBIfam" id="TIGR00229">
    <property type="entry name" value="sensory_box"/>
    <property type="match status" value="1"/>
</dbReference>
<dbReference type="InterPro" id="IPR000014">
    <property type="entry name" value="PAS"/>
</dbReference>
<evidence type="ECO:0000256" key="2">
    <source>
        <dbReference type="SAM" id="Phobius"/>
    </source>
</evidence>
<keyword evidence="2" id="KW-1133">Transmembrane helix</keyword>
<dbReference type="SMART" id="SM00091">
    <property type="entry name" value="PAS"/>
    <property type="match status" value="1"/>
</dbReference>
<dbReference type="RefSeq" id="WP_382433205.1">
    <property type="nucleotide sequence ID" value="NZ_JBHSHJ010000009.1"/>
</dbReference>
<evidence type="ECO:0000313" key="5">
    <source>
        <dbReference type="Proteomes" id="UP001596001"/>
    </source>
</evidence>
<protein>
    <submittedName>
        <fullName evidence="4">PAS domain S-box protein</fullName>
    </submittedName>
</protein>
<sequence length="421" mass="47574">MDGENVVTTQRLYRFTMIFWLTVAMCVVCAALFGAYAFSVSRLIAANEQRLHSWQLASELRQSSDDLTRMMRTYAVTGDVQYKENYQEILDIRNGIAPRPIGYENVYWDLALGGKRPSSKGEIAPLIQRMNQAGFTGDELRKLSDAKNKSDQLVSIERMAMRLTDASEKSSLQRWSAIEMLHNDLYHQAKFNIMQPIADFNQMVDGRTDNDVRKSKISANVLMVAFSICGVGLLWLLWQVRRSFRAIVGGSVADLHQLVNAPSSAVAKENNLSAAPTIMEQLTDLKSSNAMAEDMRRDTERALAEAERRFVKVIEDSSEGVCVVQDAVICMANPKIRQMLGYAIDSMIGRPFIDFLVLEDRALLLQQFQQAGAEHRFEGVRKYRLRAASGDSIYFKIRVSSIQWAGRAAMMYFLNQAEKES</sequence>
<dbReference type="SUPFAM" id="SSF55785">
    <property type="entry name" value="PYP-like sensor domain (PAS domain)"/>
    <property type="match status" value="1"/>
</dbReference>
<evidence type="ECO:0000256" key="1">
    <source>
        <dbReference type="SAM" id="Coils"/>
    </source>
</evidence>
<feature type="transmembrane region" description="Helical" evidence="2">
    <location>
        <begin position="12"/>
        <end position="38"/>
    </location>
</feature>
<keyword evidence="1" id="KW-0175">Coiled coil</keyword>
<keyword evidence="2" id="KW-0472">Membrane</keyword>
<feature type="transmembrane region" description="Helical" evidence="2">
    <location>
        <begin position="217"/>
        <end position="238"/>
    </location>
</feature>
<dbReference type="CDD" id="cd00130">
    <property type="entry name" value="PAS"/>
    <property type="match status" value="1"/>
</dbReference>
<dbReference type="InterPro" id="IPR035965">
    <property type="entry name" value="PAS-like_dom_sf"/>
</dbReference>